<dbReference type="GO" id="GO:0004792">
    <property type="term" value="F:thiosulfate-cyanide sulfurtransferase activity"/>
    <property type="evidence" value="ECO:0007669"/>
    <property type="project" value="TreeGrafter"/>
</dbReference>
<dbReference type="InterPro" id="IPR045886">
    <property type="entry name" value="ThiF/MoeB/HesA"/>
</dbReference>
<sequence length="373" mass="42012">MSLSNIKPMIKESHHIILADDGDICIGEIPGVSQIINNPPAWVRSALEKMDGKRTVPRIFKELINEGVQLKSECLDAFVASLAERKLLQDNAFFSNSLSGQEIERYNRQILQFSLIDADNQHSFVYQERLKQSKIAIFGMGGWGTWCALQLTMAGVGALRLIDGDDVELSNINRQVLYRTDDVGKNKVDAARETLMAYNENVNVETFCEFASSDKGRLEELIGDSTFIILAWAALGYYRKDTAEEIIHNIAKEKAIPVIELGGDPLEISVGPIYLNDGIQSNFEDIKDLVKNKYYDSDYDIRKFQEARLKHSFIDGERKVNAWQSAPSLSIMAGIVTDQVIKIITGYDKPHLIGKKFILSLQNFNVREEVICK</sequence>
<dbReference type="InterPro" id="IPR000594">
    <property type="entry name" value="ThiF_NAD_FAD-bd"/>
</dbReference>
<dbReference type="Pfam" id="PF21475">
    <property type="entry name" value="PaaA-like_N"/>
    <property type="match status" value="1"/>
</dbReference>
<dbReference type="RefSeq" id="WP_024523148.1">
    <property type="nucleotide sequence ID" value="NZ_CP065626.1"/>
</dbReference>
<dbReference type="OrthoDB" id="9804286at2"/>
<dbReference type="EMBL" id="UFXZ01000001">
    <property type="protein sequence ID" value="STC85481.1"/>
    <property type="molecule type" value="Genomic_DNA"/>
</dbReference>
<dbReference type="InterPro" id="IPR049268">
    <property type="entry name" value="PaaA-like_N"/>
</dbReference>
<reference evidence="3 4" key="1">
    <citation type="submission" date="2018-06" db="EMBL/GenBank/DDBJ databases">
        <authorList>
            <consortium name="Pathogen Informatics"/>
            <person name="Doyle S."/>
        </authorList>
    </citation>
    <scope>NUCLEOTIDE SEQUENCE [LARGE SCALE GENOMIC DNA]</scope>
    <source>
        <strain evidence="3 4">NCTC12121</strain>
    </source>
</reference>
<dbReference type="PANTHER" id="PTHR10953:SF102">
    <property type="entry name" value="ADENYLYLTRANSFERASE AND SULFURTRANSFERASE MOCS3"/>
    <property type="match status" value="1"/>
</dbReference>
<dbReference type="Proteomes" id="UP000255248">
    <property type="component" value="Unassembled WGS sequence"/>
</dbReference>
<feature type="domain" description="THIF-type NAD/FAD binding fold" evidence="1">
    <location>
        <begin position="106"/>
        <end position="367"/>
    </location>
</feature>
<organism evidence="3 4">
    <name type="scientific">Edwardsiella hoshinae</name>
    <dbReference type="NCBI Taxonomy" id="93378"/>
    <lineage>
        <taxon>Bacteria</taxon>
        <taxon>Pseudomonadati</taxon>
        <taxon>Pseudomonadota</taxon>
        <taxon>Gammaproteobacteria</taxon>
        <taxon>Enterobacterales</taxon>
        <taxon>Hafniaceae</taxon>
        <taxon>Edwardsiella</taxon>
    </lineage>
</organism>
<dbReference type="Pfam" id="PF00899">
    <property type="entry name" value="ThiF"/>
    <property type="match status" value="1"/>
</dbReference>
<dbReference type="PANTHER" id="PTHR10953">
    <property type="entry name" value="UBIQUITIN-ACTIVATING ENZYME E1"/>
    <property type="match status" value="1"/>
</dbReference>
<proteinExistence type="predicted"/>
<feature type="domain" description="PaaA-like N-terminal" evidence="2">
    <location>
        <begin position="13"/>
        <end position="70"/>
    </location>
</feature>
<evidence type="ECO:0000313" key="3">
    <source>
        <dbReference type="EMBL" id="STC85481.1"/>
    </source>
</evidence>
<dbReference type="GO" id="GO:0061605">
    <property type="term" value="F:molybdopterin-synthase adenylyltransferase activity"/>
    <property type="evidence" value="ECO:0007669"/>
    <property type="project" value="UniProtKB-EC"/>
</dbReference>
<dbReference type="GO" id="GO:0008641">
    <property type="term" value="F:ubiquitin-like modifier activating enzyme activity"/>
    <property type="evidence" value="ECO:0007669"/>
    <property type="project" value="InterPro"/>
</dbReference>
<dbReference type="GO" id="GO:0005737">
    <property type="term" value="C:cytoplasm"/>
    <property type="evidence" value="ECO:0007669"/>
    <property type="project" value="TreeGrafter"/>
</dbReference>
<keyword evidence="3" id="KW-0548">Nucleotidyltransferase</keyword>
<protein>
    <submittedName>
        <fullName evidence="3">Molybdopterin-synthase adenylyltransferase</fullName>
        <ecNumber evidence="3">2.7.7.80</ecNumber>
    </submittedName>
</protein>
<evidence type="ECO:0000259" key="1">
    <source>
        <dbReference type="Pfam" id="PF00899"/>
    </source>
</evidence>
<dbReference type="InterPro" id="IPR035985">
    <property type="entry name" value="Ubiquitin-activating_enz"/>
</dbReference>
<evidence type="ECO:0000313" key="4">
    <source>
        <dbReference type="Proteomes" id="UP000255248"/>
    </source>
</evidence>
<dbReference type="SUPFAM" id="SSF69572">
    <property type="entry name" value="Activating enzymes of the ubiquitin-like proteins"/>
    <property type="match status" value="1"/>
</dbReference>
<keyword evidence="3" id="KW-0808">Transferase</keyword>
<name>A0A376DAH7_9GAMM</name>
<accession>A0A376DAH7</accession>
<dbReference type="EC" id="2.7.7.80" evidence="3"/>
<gene>
    <name evidence="3" type="primary">moeB_1</name>
    <name evidence="3" type="ORF">NCTC12121_00856</name>
</gene>
<dbReference type="AlphaFoldDB" id="A0A376DAH7"/>
<dbReference type="Gene3D" id="3.40.50.720">
    <property type="entry name" value="NAD(P)-binding Rossmann-like Domain"/>
    <property type="match status" value="1"/>
</dbReference>
<evidence type="ECO:0000259" key="2">
    <source>
        <dbReference type="Pfam" id="PF21475"/>
    </source>
</evidence>